<feature type="signal peptide" evidence="6">
    <location>
        <begin position="1"/>
        <end position="26"/>
    </location>
</feature>
<evidence type="ECO:0000313" key="8">
    <source>
        <dbReference type="Proteomes" id="UP001501787"/>
    </source>
</evidence>
<dbReference type="Gene3D" id="1.20.120.1490">
    <property type="match status" value="1"/>
</dbReference>
<feature type="chain" id="PRO_5045155693" description="Spy/CpxP family protein refolding chaperone" evidence="6">
    <location>
        <begin position="27"/>
        <end position="175"/>
    </location>
</feature>
<dbReference type="RefSeq" id="WP_201505391.1">
    <property type="nucleotide sequence ID" value="NZ_BAAAFR010000005.1"/>
</dbReference>
<proteinExistence type="inferred from homology"/>
<name>A0ABN0VXF0_9GAMM</name>
<dbReference type="PANTHER" id="PTHR38102:SF1">
    <property type="entry name" value="PERIPLASMIC CHAPERONE SPY"/>
    <property type="match status" value="1"/>
</dbReference>
<dbReference type="InterPro" id="IPR052211">
    <property type="entry name" value="Cpx_auxiliary_protein"/>
</dbReference>
<evidence type="ECO:0000256" key="4">
    <source>
        <dbReference type="ARBA" id="ARBA00022764"/>
    </source>
</evidence>
<dbReference type="EMBL" id="BAAAFR010000005">
    <property type="protein sequence ID" value="GAA0319312.1"/>
    <property type="molecule type" value="Genomic_DNA"/>
</dbReference>
<organism evidence="7 8">
    <name type="scientific">Psychrobacter aestuarii</name>
    <dbReference type="NCBI Taxonomy" id="556327"/>
    <lineage>
        <taxon>Bacteria</taxon>
        <taxon>Pseudomonadati</taxon>
        <taxon>Pseudomonadota</taxon>
        <taxon>Gammaproteobacteria</taxon>
        <taxon>Moraxellales</taxon>
        <taxon>Moraxellaceae</taxon>
        <taxon>Psychrobacter</taxon>
    </lineage>
</organism>
<keyword evidence="4" id="KW-0574">Periplasm</keyword>
<dbReference type="PANTHER" id="PTHR38102">
    <property type="entry name" value="PERIPLASMIC CHAPERONE SPY"/>
    <property type="match status" value="1"/>
</dbReference>
<comment type="subcellular location">
    <subcellularLocation>
        <location evidence="1">Periplasm</location>
    </subcellularLocation>
</comment>
<feature type="region of interest" description="Disordered" evidence="5">
    <location>
        <begin position="146"/>
        <end position="175"/>
    </location>
</feature>
<evidence type="ECO:0000313" key="7">
    <source>
        <dbReference type="EMBL" id="GAA0319312.1"/>
    </source>
</evidence>
<gene>
    <name evidence="7" type="ORF">GCM10009129_16190</name>
</gene>
<sequence length="175" mass="19360">MKKLLTASALALSSALTITACTNVGAATDTTAPATPMAAHKDAMGMRGDMAKLNLTDAQKAQIKAIYQQNRGDKGERGARMNEWQQKREQVQALVNNKTLNTAQLNQLADAEAAQAKARFVKRVQTEHAIAQVLTKEQRDKLAEMRKERPKKGMHAMRHHDKNAKANMPMNETNR</sequence>
<keyword evidence="8" id="KW-1185">Reference proteome</keyword>
<evidence type="ECO:0000256" key="1">
    <source>
        <dbReference type="ARBA" id="ARBA00004418"/>
    </source>
</evidence>
<dbReference type="InterPro" id="IPR012899">
    <property type="entry name" value="LTXXQ"/>
</dbReference>
<evidence type="ECO:0000256" key="6">
    <source>
        <dbReference type="SAM" id="SignalP"/>
    </source>
</evidence>
<evidence type="ECO:0008006" key="9">
    <source>
        <dbReference type="Google" id="ProtNLM"/>
    </source>
</evidence>
<evidence type="ECO:0000256" key="5">
    <source>
        <dbReference type="SAM" id="MobiDB-lite"/>
    </source>
</evidence>
<dbReference type="Proteomes" id="UP001501787">
    <property type="component" value="Unassembled WGS sequence"/>
</dbReference>
<dbReference type="PROSITE" id="PS51257">
    <property type="entry name" value="PROKAR_LIPOPROTEIN"/>
    <property type="match status" value="1"/>
</dbReference>
<dbReference type="Pfam" id="PF07813">
    <property type="entry name" value="LTXXQ"/>
    <property type="match status" value="1"/>
</dbReference>
<dbReference type="PIRSF" id="PIRSF034445">
    <property type="entry name" value="CpxP_Spy"/>
    <property type="match status" value="1"/>
</dbReference>
<reference evidence="7 8" key="1">
    <citation type="journal article" date="2019" name="Int. J. Syst. Evol. Microbiol.">
        <title>The Global Catalogue of Microorganisms (GCM) 10K type strain sequencing project: providing services to taxonomists for standard genome sequencing and annotation.</title>
        <authorList>
            <consortium name="The Broad Institute Genomics Platform"/>
            <consortium name="The Broad Institute Genome Sequencing Center for Infectious Disease"/>
            <person name="Wu L."/>
            <person name="Ma J."/>
        </authorList>
    </citation>
    <scope>NUCLEOTIDE SEQUENCE [LARGE SCALE GENOMIC DNA]</scope>
    <source>
        <strain evidence="7 8">JCM 16343</strain>
    </source>
</reference>
<feature type="compositionally biased region" description="Basic residues" evidence="5">
    <location>
        <begin position="148"/>
        <end position="162"/>
    </location>
</feature>
<accession>A0ABN0VXF0</accession>
<evidence type="ECO:0000256" key="3">
    <source>
        <dbReference type="ARBA" id="ARBA00022729"/>
    </source>
</evidence>
<protein>
    <recommendedName>
        <fullName evidence="9">Spy/CpxP family protein refolding chaperone</fullName>
    </recommendedName>
</protein>
<comment type="similarity">
    <text evidence="2">Belongs to the CpxP/Spy family.</text>
</comment>
<comment type="caution">
    <text evidence="7">The sequence shown here is derived from an EMBL/GenBank/DDBJ whole genome shotgun (WGS) entry which is preliminary data.</text>
</comment>
<keyword evidence="3 6" id="KW-0732">Signal</keyword>
<evidence type="ECO:0000256" key="2">
    <source>
        <dbReference type="ARBA" id="ARBA00008441"/>
    </source>
</evidence>